<dbReference type="Proteomes" id="UP001603857">
    <property type="component" value="Unassembled WGS sequence"/>
</dbReference>
<dbReference type="InterPro" id="IPR029039">
    <property type="entry name" value="Flavoprotein-like_sf"/>
</dbReference>
<sequence length="246" mass="27327">MTGKVVDEELSEQGAKRLVQLGLDDDDQSIEDDFVAWKESLWPELDLLLPNEDDVKAVSTPYKASVPEYRVVIHDSTITSCNDNHLNVANGNAVFDIHHPCRELHKPESDRSCMHLEFDISGTGIVYETGDHVDIFAENCDETVEETGKLLGQDLDLFIQLVLLAITAALVALAAHTLEPSEADRLKFLSSPKGKDEHSKWVVGSHRSLLEVMAEFPSTKPPQVFPTKGTCNLCLGVWSDSYRKNP</sequence>
<dbReference type="InterPro" id="IPR003097">
    <property type="entry name" value="CysJ-like_FAD-binding"/>
</dbReference>
<evidence type="ECO:0000313" key="8">
    <source>
        <dbReference type="EMBL" id="KAL2317618.1"/>
    </source>
</evidence>
<evidence type="ECO:0000256" key="6">
    <source>
        <dbReference type="ARBA" id="ARBA00023002"/>
    </source>
</evidence>
<keyword evidence="4" id="KW-0274">FAD</keyword>
<evidence type="ECO:0000256" key="2">
    <source>
        <dbReference type="ARBA" id="ARBA00001974"/>
    </source>
</evidence>
<dbReference type="InterPro" id="IPR023173">
    <property type="entry name" value="NADPH_Cyt_P450_Rdtase_alpha"/>
</dbReference>
<comment type="caution">
    <text evidence="8">The sequence shown here is derived from an EMBL/GenBank/DDBJ whole genome shotgun (WGS) entry which is preliminary data.</text>
</comment>
<dbReference type="PANTHER" id="PTHR19384">
    <property type="entry name" value="NITRIC OXIDE SYNTHASE-RELATED"/>
    <property type="match status" value="1"/>
</dbReference>
<dbReference type="SUPFAM" id="SSF52218">
    <property type="entry name" value="Flavoproteins"/>
    <property type="match status" value="1"/>
</dbReference>
<feature type="domain" description="Sulfite reductase [NADPH] flavoprotein alpha-component-like FAD-binding" evidence="7">
    <location>
        <begin position="102"/>
        <end position="161"/>
    </location>
</feature>
<name>A0ABD1L2Q4_9FABA</name>
<reference evidence="8 9" key="1">
    <citation type="submission" date="2024-08" db="EMBL/GenBank/DDBJ databases">
        <title>Insights into the chromosomal genome structure of Flemingia macrophylla.</title>
        <authorList>
            <person name="Ding Y."/>
            <person name="Zhao Y."/>
            <person name="Bi W."/>
            <person name="Wu M."/>
            <person name="Zhao G."/>
            <person name="Gong Y."/>
            <person name="Li W."/>
            <person name="Zhang P."/>
        </authorList>
    </citation>
    <scope>NUCLEOTIDE SEQUENCE [LARGE SCALE GENOMIC DNA]</scope>
    <source>
        <strain evidence="8">DYQJB</strain>
        <tissue evidence="8">Leaf</tissue>
    </source>
</reference>
<gene>
    <name evidence="8" type="ORF">Fmac_031494</name>
</gene>
<dbReference type="EMBL" id="JBGMDY010000011">
    <property type="protein sequence ID" value="KAL2317618.1"/>
    <property type="molecule type" value="Genomic_DNA"/>
</dbReference>
<proteinExistence type="predicted"/>
<evidence type="ECO:0000256" key="1">
    <source>
        <dbReference type="ARBA" id="ARBA00001917"/>
    </source>
</evidence>
<comment type="cofactor">
    <cofactor evidence="2">
        <name>FAD</name>
        <dbReference type="ChEBI" id="CHEBI:57692"/>
    </cofactor>
</comment>
<dbReference type="Gene3D" id="1.20.990.10">
    <property type="entry name" value="NADPH-cytochrome p450 Reductase, Chain A, domain 3"/>
    <property type="match status" value="1"/>
</dbReference>
<evidence type="ECO:0000256" key="3">
    <source>
        <dbReference type="ARBA" id="ARBA00022630"/>
    </source>
</evidence>
<evidence type="ECO:0000256" key="5">
    <source>
        <dbReference type="ARBA" id="ARBA00022857"/>
    </source>
</evidence>
<comment type="cofactor">
    <cofactor evidence="1">
        <name>FMN</name>
        <dbReference type="ChEBI" id="CHEBI:58210"/>
    </cofactor>
</comment>
<evidence type="ECO:0000313" key="9">
    <source>
        <dbReference type="Proteomes" id="UP001603857"/>
    </source>
</evidence>
<dbReference type="Pfam" id="PF00667">
    <property type="entry name" value="FAD_binding_1"/>
    <property type="match status" value="2"/>
</dbReference>
<accession>A0ABD1L2Q4</accession>
<dbReference type="SUPFAM" id="SSF63380">
    <property type="entry name" value="Riboflavin synthase domain-like"/>
    <property type="match status" value="1"/>
</dbReference>
<dbReference type="PANTHER" id="PTHR19384:SF111">
    <property type="entry name" value="NADPH--CYTOCHROME P450 REDUCTASE 1"/>
    <property type="match status" value="1"/>
</dbReference>
<keyword evidence="9" id="KW-1185">Reference proteome</keyword>
<organism evidence="8 9">
    <name type="scientific">Flemingia macrophylla</name>
    <dbReference type="NCBI Taxonomy" id="520843"/>
    <lineage>
        <taxon>Eukaryota</taxon>
        <taxon>Viridiplantae</taxon>
        <taxon>Streptophyta</taxon>
        <taxon>Embryophyta</taxon>
        <taxon>Tracheophyta</taxon>
        <taxon>Spermatophyta</taxon>
        <taxon>Magnoliopsida</taxon>
        <taxon>eudicotyledons</taxon>
        <taxon>Gunneridae</taxon>
        <taxon>Pentapetalae</taxon>
        <taxon>rosids</taxon>
        <taxon>fabids</taxon>
        <taxon>Fabales</taxon>
        <taxon>Fabaceae</taxon>
        <taxon>Papilionoideae</taxon>
        <taxon>50 kb inversion clade</taxon>
        <taxon>NPAAA clade</taxon>
        <taxon>indigoferoid/millettioid clade</taxon>
        <taxon>Phaseoleae</taxon>
        <taxon>Flemingia</taxon>
    </lineage>
</organism>
<protein>
    <recommendedName>
        <fullName evidence="7">Sulfite reductase [NADPH] flavoprotein alpha-component-like FAD-binding domain-containing protein</fullName>
    </recommendedName>
</protein>
<evidence type="ECO:0000256" key="4">
    <source>
        <dbReference type="ARBA" id="ARBA00022827"/>
    </source>
</evidence>
<keyword evidence="6" id="KW-0560">Oxidoreductase</keyword>
<dbReference type="Gene3D" id="3.40.50.360">
    <property type="match status" value="1"/>
</dbReference>
<keyword evidence="3" id="KW-0285">Flavoprotein</keyword>
<dbReference type="AlphaFoldDB" id="A0ABD1L2Q4"/>
<feature type="domain" description="Sulfite reductase [NADPH] flavoprotein alpha-component-like FAD-binding" evidence="7">
    <location>
        <begin position="168"/>
        <end position="222"/>
    </location>
</feature>
<dbReference type="Gene3D" id="2.40.30.10">
    <property type="entry name" value="Translation factors"/>
    <property type="match status" value="1"/>
</dbReference>
<dbReference type="InterPro" id="IPR017938">
    <property type="entry name" value="Riboflavin_synthase-like_b-brl"/>
</dbReference>
<keyword evidence="5" id="KW-0521">NADP</keyword>
<dbReference type="GO" id="GO:0016491">
    <property type="term" value="F:oxidoreductase activity"/>
    <property type="evidence" value="ECO:0007669"/>
    <property type="project" value="UniProtKB-KW"/>
</dbReference>
<evidence type="ECO:0000259" key="7">
    <source>
        <dbReference type="Pfam" id="PF00667"/>
    </source>
</evidence>